<dbReference type="HAMAP" id="MF_00040">
    <property type="entry name" value="RRF"/>
    <property type="match status" value="1"/>
</dbReference>
<evidence type="ECO:0000256" key="6">
    <source>
        <dbReference type="HAMAP-Rule" id="MF_00040"/>
    </source>
</evidence>
<dbReference type="PANTHER" id="PTHR20982:SF3">
    <property type="entry name" value="MITOCHONDRIAL RIBOSOME RECYCLING FACTOR PSEUDO 1"/>
    <property type="match status" value="1"/>
</dbReference>
<dbReference type="EMBL" id="FM954972">
    <property type="protein sequence ID" value="CAV19511.1"/>
    <property type="molecule type" value="Genomic_DNA"/>
</dbReference>
<feature type="domain" description="Ribosome recycling factor" evidence="8">
    <location>
        <begin position="30"/>
        <end position="193"/>
    </location>
</feature>
<dbReference type="InterPro" id="IPR002661">
    <property type="entry name" value="Ribosome_recyc_fac"/>
</dbReference>
<dbReference type="eggNOG" id="COG0233">
    <property type="taxonomic scope" value="Bacteria"/>
</dbReference>
<accession>B7VIR5</accession>
<dbReference type="GO" id="GO:0002184">
    <property type="term" value="P:cytoplasmic translational termination"/>
    <property type="evidence" value="ECO:0007669"/>
    <property type="project" value="TreeGrafter"/>
</dbReference>
<dbReference type="GO" id="GO:0043023">
    <property type="term" value="F:ribosomal large subunit binding"/>
    <property type="evidence" value="ECO:0007669"/>
    <property type="project" value="TreeGrafter"/>
</dbReference>
<protein>
    <recommendedName>
        <fullName evidence="6">Ribosome-recycling factor</fullName>
        <shortName evidence="6">RRF</shortName>
    </recommendedName>
    <alternativeName>
        <fullName evidence="6">Ribosome-releasing factor</fullName>
    </alternativeName>
</protein>
<dbReference type="InterPro" id="IPR023584">
    <property type="entry name" value="Ribosome_recyc_fac_dom"/>
</dbReference>
<proteinExistence type="inferred from homology"/>
<dbReference type="FunFam" id="3.30.1360.40:FF:000001">
    <property type="entry name" value="Ribosome-recycling factor"/>
    <property type="match status" value="1"/>
</dbReference>
<feature type="coiled-coil region" evidence="7">
    <location>
        <begin position="149"/>
        <end position="176"/>
    </location>
</feature>
<dbReference type="HOGENOM" id="CLU_073981_2_1_6"/>
<dbReference type="Proteomes" id="UP000009100">
    <property type="component" value="Chromosome 1"/>
</dbReference>
<dbReference type="Gene3D" id="1.10.132.20">
    <property type="entry name" value="Ribosome-recycling factor"/>
    <property type="match status" value="1"/>
</dbReference>
<evidence type="ECO:0000313" key="10">
    <source>
        <dbReference type="Proteomes" id="UP000009100"/>
    </source>
</evidence>
<gene>
    <name evidence="6" type="primary">frr</name>
    <name evidence="9" type="ordered locus">VS_2350</name>
</gene>
<dbReference type="GO" id="GO:0005829">
    <property type="term" value="C:cytosol"/>
    <property type="evidence" value="ECO:0007669"/>
    <property type="project" value="GOC"/>
</dbReference>
<reference evidence="9 10" key="1">
    <citation type="submission" date="2009-02" db="EMBL/GenBank/DDBJ databases">
        <title>Vibrio splendidus str. LGP32 complete genome.</title>
        <authorList>
            <person name="Mazel D."/>
            <person name="Le Roux F."/>
        </authorList>
    </citation>
    <scope>NUCLEOTIDE SEQUENCE [LARGE SCALE GENOMIC DNA]</scope>
    <source>
        <strain evidence="9 10">LGP32</strain>
    </source>
</reference>
<dbReference type="NCBIfam" id="TIGR00496">
    <property type="entry name" value="frr"/>
    <property type="match status" value="1"/>
</dbReference>
<evidence type="ECO:0000256" key="1">
    <source>
        <dbReference type="ARBA" id="ARBA00004496"/>
    </source>
</evidence>
<dbReference type="InterPro" id="IPR036191">
    <property type="entry name" value="RRF_sf"/>
</dbReference>
<dbReference type="Gene3D" id="3.30.1360.40">
    <property type="match status" value="1"/>
</dbReference>
<dbReference type="FunFam" id="1.10.132.20:FF:000001">
    <property type="entry name" value="Ribosome-recycling factor"/>
    <property type="match status" value="1"/>
</dbReference>
<evidence type="ECO:0000256" key="2">
    <source>
        <dbReference type="ARBA" id="ARBA00005912"/>
    </source>
</evidence>
<dbReference type="Pfam" id="PF01765">
    <property type="entry name" value="RRF"/>
    <property type="match status" value="1"/>
</dbReference>
<name>B7VIR5_VIBA3</name>
<evidence type="ECO:0000256" key="3">
    <source>
        <dbReference type="ARBA" id="ARBA00022490"/>
    </source>
</evidence>
<organism evidence="9 10">
    <name type="scientific">Vibrio atlanticus (strain LGP32)</name>
    <name type="common">Vibrio splendidus (strain Mel32)</name>
    <dbReference type="NCBI Taxonomy" id="575788"/>
    <lineage>
        <taxon>Bacteria</taxon>
        <taxon>Pseudomonadati</taxon>
        <taxon>Pseudomonadota</taxon>
        <taxon>Gammaproteobacteria</taxon>
        <taxon>Vibrionales</taxon>
        <taxon>Vibrionaceae</taxon>
        <taxon>Vibrio</taxon>
    </lineage>
</organism>
<evidence type="ECO:0000256" key="4">
    <source>
        <dbReference type="ARBA" id="ARBA00022917"/>
    </source>
</evidence>
<evidence type="ECO:0000313" key="9">
    <source>
        <dbReference type="EMBL" id="CAV19511.1"/>
    </source>
</evidence>
<evidence type="ECO:0000256" key="5">
    <source>
        <dbReference type="ARBA" id="ARBA00025050"/>
    </source>
</evidence>
<comment type="function">
    <text evidence="5 6">Responsible for the release of ribosomes from messenger RNA at the termination of protein biosynthesis. May increase the efficiency of translation by recycling ribosomes from one round of translation to another.</text>
</comment>
<sequence>MKKEHNQGEIVINEIKKDAQERMVKSVDALKNSLQKIRTGRAHPSLLSGLTVEYYGAPTPLTQVANVIAEDARTLAITVFDKTLTPLVEKAIMTSDLGLNPMSAGTVIRVPLPPLTEERRKDLVKIVRGEAEGGRVAIRNIRRDANGDLKALLKDKEISEDEDRKAQDEIQKLTDAAVKNVDEVLAVKEKELMEV</sequence>
<dbReference type="PANTHER" id="PTHR20982">
    <property type="entry name" value="RIBOSOME RECYCLING FACTOR"/>
    <property type="match status" value="1"/>
</dbReference>
<dbReference type="KEGG" id="vsp:VS_2350"/>
<dbReference type="SUPFAM" id="SSF55194">
    <property type="entry name" value="Ribosome recycling factor, RRF"/>
    <property type="match status" value="1"/>
</dbReference>
<dbReference type="CDD" id="cd00520">
    <property type="entry name" value="RRF"/>
    <property type="match status" value="1"/>
</dbReference>
<dbReference type="STRING" id="575788.VS_2350"/>
<comment type="similarity">
    <text evidence="2 6">Belongs to the RRF family.</text>
</comment>
<keyword evidence="3 6" id="KW-0963">Cytoplasm</keyword>
<keyword evidence="7" id="KW-0175">Coiled coil</keyword>
<evidence type="ECO:0000256" key="7">
    <source>
        <dbReference type="SAM" id="Coils"/>
    </source>
</evidence>
<dbReference type="AlphaFoldDB" id="B7VIR5"/>
<comment type="subcellular location">
    <subcellularLocation>
        <location evidence="1 6">Cytoplasm</location>
    </subcellularLocation>
</comment>
<keyword evidence="4 6" id="KW-0648">Protein biosynthesis</keyword>
<evidence type="ECO:0000259" key="8">
    <source>
        <dbReference type="Pfam" id="PF01765"/>
    </source>
</evidence>